<proteinExistence type="predicted"/>
<protein>
    <submittedName>
        <fullName evidence="2">Uncharacterized protein</fullName>
    </submittedName>
</protein>
<keyword evidence="1" id="KW-0472">Membrane</keyword>
<dbReference type="GeneID" id="43653492"/>
<gene>
    <name evidence="2" type="ORF">BDV27DRAFT_137676</name>
</gene>
<evidence type="ECO:0000256" key="1">
    <source>
        <dbReference type="SAM" id="Phobius"/>
    </source>
</evidence>
<feature type="transmembrane region" description="Helical" evidence="1">
    <location>
        <begin position="6"/>
        <end position="26"/>
    </location>
</feature>
<evidence type="ECO:0000313" key="3">
    <source>
        <dbReference type="Proteomes" id="UP000326268"/>
    </source>
</evidence>
<dbReference type="Proteomes" id="UP000326268">
    <property type="component" value="Unassembled WGS sequence"/>
</dbReference>
<dbReference type="RefSeq" id="XP_031921554.1">
    <property type="nucleotide sequence ID" value="XM_032069046.1"/>
</dbReference>
<sequence length="55" mass="6362">MCDVIVLYVRYLVAYLFFFLCTLLYLSNVGLQWMMSDASCFLLSYSESCPDGDLE</sequence>
<keyword evidence="3" id="KW-1185">Reference proteome</keyword>
<dbReference type="AlphaFoldDB" id="A0A5N6ZMM1"/>
<keyword evidence="1" id="KW-1133">Transmembrane helix</keyword>
<name>A0A5N6ZMM1_9EURO</name>
<dbReference type="EMBL" id="ML737893">
    <property type="protein sequence ID" value="KAE8358473.1"/>
    <property type="molecule type" value="Genomic_DNA"/>
</dbReference>
<evidence type="ECO:0000313" key="2">
    <source>
        <dbReference type="EMBL" id="KAE8358473.1"/>
    </source>
</evidence>
<keyword evidence="1" id="KW-0812">Transmembrane</keyword>
<organism evidence="2 3">
    <name type="scientific">Aspergillus caelatus</name>
    <dbReference type="NCBI Taxonomy" id="61420"/>
    <lineage>
        <taxon>Eukaryota</taxon>
        <taxon>Fungi</taxon>
        <taxon>Dikarya</taxon>
        <taxon>Ascomycota</taxon>
        <taxon>Pezizomycotina</taxon>
        <taxon>Eurotiomycetes</taxon>
        <taxon>Eurotiomycetidae</taxon>
        <taxon>Eurotiales</taxon>
        <taxon>Aspergillaceae</taxon>
        <taxon>Aspergillus</taxon>
        <taxon>Aspergillus subgen. Circumdati</taxon>
    </lineage>
</organism>
<accession>A0A5N6ZMM1</accession>
<reference evidence="2 3" key="1">
    <citation type="submission" date="2019-04" db="EMBL/GenBank/DDBJ databases">
        <title>Friends and foes A comparative genomics studyof 23 Aspergillus species from section Flavi.</title>
        <authorList>
            <consortium name="DOE Joint Genome Institute"/>
            <person name="Kjaerbolling I."/>
            <person name="Vesth T."/>
            <person name="Frisvad J.C."/>
            <person name="Nybo J.L."/>
            <person name="Theobald S."/>
            <person name="Kildgaard S."/>
            <person name="Isbrandt T."/>
            <person name="Kuo A."/>
            <person name="Sato A."/>
            <person name="Lyhne E.K."/>
            <person name="Kogle M.E."/>
            <person name="Wiebenga A."/>
            <person name="Kun R.S."/>
            <person name="Lubbers R.J."/>
            <person name="Makela M.R."/>
            <person name="Barry K."/>
            <person name="Chovatia M."/>
            <person name="Clum A."/>
            <person name="Daum C."/>
            <person name="Haridas S."/>
            <person name="He G."/>
            <person name="LaButti K."/>
            <person name="Lipzen A."/>
            <person name="Mondo S."/>
            <person name="Riley R."/>
            <person name="Salamov A."/>
            <person name="Simmons B.A."/>
            <person name="Magnuson J.K."/>
            <person name="Henrissat B."/>
            <person name="Mortensen U.H."/>
            <person name="Larsen T.O."/>
            <person name="Devries R.P."/>
            <person name="Grigoriev I.V."/>
            <person name="Machida M."/>
            <person name="Baker S.E."/>
            <person name="Andersen M.R."/>
        </authorList>
    </citation>
    <scope>NUCLEOTIDE SEQUENCE [LARGE SCALE GENOMIC DNA]</scope>
    <source>
        <strain evidence="2 3">CBS 763.97</strain>
    </source>
</reference>